<proteinExistence type="predicted"/>
<reference evidence="1" key="1">
    <citation type="submission" date="2021-05" db="EMBL/GenBank/DDBJ databases">
        <title>A free-living protist that lacks canonical eukaryotic 1 DNA replication and segregation systems.</title>
        <authorList>
            <person name="Salas-Leiva D.E."/>
            <person name="Tromer E.C."/>
            <person name="Curtis B.A."/>
            <person name="Jerlstrom-Hultqvist J."/>
            <person name="Kolisko M."/>
            <person name="Yi Z."/>
            <person name="Salas-Leiva J.S."/>
            <person name="Gallot-Lavallee L."/>
            <person name="Kops G.J.P.L."/>
            <person name="Archibald J.M."/>
            <person name="Simpson A.G.B."/>
            <person name="Roger A.J."/>
        </authorList>
    </citation>
    <scope>NUCLEOTIDE SEQUENCE</scope>
    <source>
        <strain evidence="1">BICM</strain>
    </source>
</reference>
<evidence type="ECO:0000313" key="2">
    <source>
        <dbReference type="Proteomes" id="UP000717585"/>
    </source>
</evidence>
<dbReference type="AlphaFoldDB" id="A0A8J6B9V0"/>
<organism evidence="1 2">
    <name type="scientific">Carpediemonas membranifera</name>
    <dbReference type="NCBI Taxonomy" id="201153"/>
    <lineage>
        <taxon>Eukaryota</taxon>
        <taxon>Metamonada</taxon>
        <taxon>Carpediemonas-like organisms</taxon>
        <taxon>Carpediemonas</taxon>
    </lineage>
</organism>
<keyword evidence="2" id="KW-1185">Reference proteome</keyword>
<accession>A0A8J6B9V0</accession>
<dbReference type="Proteomes" id="UP000717585">
    <property type="component" value="Unassembled WGS sequence"/>
</dbReference>
<dbReference type="PROSITE" id="PS51257">
    <property type="entry name" value="PROKAR_LIPOPROTEIN"/>
    <property type="match status" value="1"/>
</dbReference>
<sequence>MWYKRMNDVQRMERLAELYDEHRITSHGFSSWCACIVKVERYRSKLSSAYRFNKRSILQTAFTQYKLIVSRRLFARAHGDYLITRNAFVGWVREARVSIIATDHCRTLLMKKALLHLRVATKEAVVDRKADEFRSHRLAGLVFRHWIADCRRNGRVRREFRHRVSEWDRKQTLDSVWSVLIRYHDSARVKTNLMEAAHAAFQKSTKEAVCSLADSAAVRLLSQDVVHLTAELTRLETAATRLRRHSAHPTTLAGPKKTMADVSTTLQLLSAVSAGPVRDRVALALGERLGRLGRWGLE</sequence>
<gene>
    <name evidence="1" type="ORF">J8273_2674</name>
</gene>
<dbReference type="EMBL" id="JAHDYR010000008">
    <property type="protein sequence ID" value="KAG9395762.1"/>
    <property type="molecule type" value="Genomic_DNA"/>
</dbReference>
<protein>
    <submittedName>
        <fullName evidence="1">Prokaryotic membrane lipoprotein lipid attachment site</fullName>
    </submittedName>
</protein>
<name>A0A8J6B9V0_9EUKA</name>
<comment type="caution">
    <text evidence="1">The sequence shown here is derived from an EMBL/GenBank/DDBJ whole genome shotgun (WGS) entry which is preliminary data.</text>
</comment>
<keyword evidence="1" id="KW-0449">Lipoprotein</keyword>
<evidence type="ECO:0000313" key="1">
    <source>
        <dbReference type="EMBL" id="KAG9395762.1"/>
    </source>
</evidence>